<dbReference type="EMBL" id="FOHN01000002">
    <property type="protein sequence ID" value="SES71367.1"/>
    <property type="molecule type" value="Genomic_DNA"/>
</dbReference>
<organism evidence="2 3">
    <name type="scientific">[Clostridium] polysaccharolyticum</name>
    <dbReference type="NCBI Taxonomy" id="29364"/>
    <lineage>
        <taxon>Bacteria</taxon>
        <taxon>Bacillati</taxon>
        <taxon>Bacillota</taxon>
        <taxon>Clostridia</taxon>
        <taxon>Lachnospirales</taxon>
        <taxon>Lachnospiraceae</taxon>
    </lineage>
</organism>
<feature type="transmembrane region" description="Helical" evidence="1">
    <location>
        <begin position="6"/>
        <end position="27"/>
    </location>
</feature>
<dbReference type="STRING" id="29364.SAMN04487772_102148"/>
<evidence type="ECO:0000313" key="2">
    <source>
        <dbReference type="EMBL" id="SES71367.1"/>
    </source>
</evidence>
<reference evidence="2 3" key="1">
    <citation type="submission" date="2016-10" db="EMBL/GenBank/DDBJ databases">
        <authorList>
            <person name="de Groot N.N."/>
        </authorList>
    </citation>
    <scope>NUCLEOTIDE SEQUENCE [LARGE SCALE GENOMIC DNA]</scope>
    <source>
        <strain evidence="2 3">DSM 1801</strain>
    </source>
</reference>
<accession>A0A1H9YS60</accession>
<dbReference type="AlphaFoldDB" id="A0A1H9YS60"/>
<evidence type="ECO:0000313" key="3">
    <source>
        <dbReference type="Proteomes" id="UP000199800"/>
    </source>
</evidence>
<dbReference type="OrthoDB" id="2082320at2"/>
<sequence length="162" mass="19152">MKSFSFVAEFIITVVLLFLVPVLFFSYEREILMQGYVQSQVIYFTDCIRNTGYISENTYKEFKRQLAVSKHVYEIEMAVYETYKNTGTKESFVFGTYTDSILETVLNKKSWYILHQGDFLRVSVRRKDKTLLERMLHVLTIGRKEVENIPLQYGGMVRDECF</sequence>
<evidence type="ECO:0000256" key="1">
    <source>
        <dbReference type="SAM" id="Phobius"/>
    </source>
</evidence>
<protein>
    <submittedName>
        <fullName evidence="2">Uncharacterized protein</fullName>
    </submittedName>
</protein>
<keyword evidence="1" id="KW-0472">Membrane</keyword>
<keyword evidence="3" id="KW-1185">Reference proteome</keyword>
<gene>
    <name evidence="2" type="ORF">SAMN04487772_102148</name>
</gene>
<proteinExistence type="predicted"/>
<dbReference type="RefSeq" id="WP_092475654.1">
    <property type="nucleotide sequence ID" value="NZ_FOHN01000002.1"/>
</dbReference>
<name>A0A1H9YS60_9FIRM</name>
<keyword evidence="1" id="KW-1133">Transmembrane helix</keyword>
<keyword evidence="1" id="KW-0812">Transmembrane</keyword>
<dbReference type="Proteomes" id="UP000199800">
    <property type="component" value="Unassembled WGS sequence"/>
</dbReference>